<reference evidence="9" key="1">
    <citation type="journal article" date="2019" name="Int. J. Syst. Evol. Microbiol.">
        <title>The Global Catalogue of Microorganisms (GCM) 10K type strain sequencing project: providing services to taxonomists for standard genome sequencing and annotation.</title>
        <authorList>
            <consortium name="The Broad Institute Genomics Platform"/>
            <consortium name="The Broad Institute Genome Sequencing Center for Infectious Disease"/>
            <person name="Wu L."/>
            <person name="Ma J."/>
        </authorList>
    </citation>
    <scope>NUCLEOTIDE SEQUENCE [LARGE SCALE GENOMIC DNA]</scope>
    <source>
        <strain evidence="9">XZYJT-10</strain>
    </source>
</reference>
<dbReference type="EMBL" id="JBHTBJ010000001">
    <property type="protein sequence ID" value="MFC7272697.1"/>
    <property type="molecule type" value="Genomic_DNA"/>
</dbReference>
<dbReference type="Pfam" id="PF11380">
    <property type="entry name" value="Stealth_CR2"/>
    <property type="match status" value="1"/>
</dbReference>
<feature type="domain" description="Stealth protein CR1 conserved region 1" evidence="5">
    <location>
        <begin position="200"/>
        <end position="226"/>
    </location>
</feature>
<feature type="domain" description="Stealth protein CR4 conserved region 4" evidence="7">
    <location>
        <begin position="470"/>
        <end position="509"/>
    </location>
</feature>
<dbReference type="PANTHER" id="PTHR24045">
    <property type="match status" value="1"/>
</dbReference>
<sequence>MEMSIQMTPRTVHVHPGLTPLQARTLNHVAVAQALAEAGVEHFAVRGLEDRVPVIGVRADERDAVVAALAGLARRSRAYLSSIMPKPAVRDVLLDGADDAAWGKVAGAKVLRLVWFRTDPTQTLVYGREYGCDIEFWGTARDGRIWGPRHNRVGRVLPGEDTPVEAPMELFTRLAGVGRTLPPVRTRPEMTVTLPDDITFPIDLVYTWVDGTDPAWQQKRAQVTGETYHAESASAARFLSRDELRYSLRSIHANAPWIRNIYIVTDEQTPPWLDSTQPNIRVVSHKEIFSDPTVLPVFNSHAIESQLHRIGGMAEHFLYLNDDMFFGRPLAPQTFFLANGLSKFFLSQGRVPVGPVRVDDTPVDAAHKNNRRLLADKFGPVTTQVFQHVPYALRRSVMAEIEAEFRAEYTATMASRFRSTEDLSPVSNLYHHYAFLSGRALPGSVKYGYVQLAVPDLAARLARALERRDWEAYCINDAFSTEDQLAVQDAVLRPFLDGYFPVPSPYEKQA</sequence>
<evidence type="ECO:0000259" key="4">
    <source>
        <dbReference type="Pfam" id="PF11380"/>
    </source>
</evidence>
<dbReference type="Pfam" id="PF17102">
    <property type="entry name" value="Stealth_CR3"/>
    <property type="match status" value="1"/>
</dbReference>
<evidence type="ECO:0000313" key="8">
    <source>
        <dbReference type="EMBL" id="MFC7272697.1"/>
    </source>
</evidence>
<evidence type="ECO:0000256" key="3">
    <source>
        <dbReference type="ARBA" id="ARBA00023169"/>
    </source>
</evidence>
<name>A0ABW2HHI5_9ACTN</name>
<proteinExistence type="inferred from homology"/>
<protein>
    <submittedName>
        <fullName evidence="8">Stealth conserved region 3 domain-containing protein</fullName>
    </submittedName>
</protein>
<gene>
    <name evidence="8" type="ORF">ACFQS1_01785</name>
</gene>
<dbReference type="InterPro" id="IPR021520">
    <property type="entry name" value="Stealth_CR2"/>
</dbReference>
<evidence type="ECO:0000313" key="9">
    <source>
        <dbReference type="Proteomes" id="UP001596548"/>
    </source>
</evidence>
<feature type="domain" description="Stealth protein CR3 conserved region 3" evidence="6">
    <location>
        <begin position="387"/>
        <end position="434"/>
    </location>
</feature>
<evidence type="ECO:0000259" key="5">
    <source>
        <dbReference type="Pfam" id="PF17101"/>
    </source>
</evidence>
<evidence type="ECO:0000256" key="1">
    <source>
        <dbReference type="ARBA" id="ARBA00007583"/>
    </source>
</evidence>
<dbReference type="Pfam" id="PF17101">
    <property type="entry name" value="Stealth_CR1"/>
    <property type="match status" value="1"/>
</dbReference>
<dbReference type="RefSeq" id="WP_378964629.1">
    <property type="nucleotide sequence ID" value="NZ_JBHTBJ010000001.1"/>
</dbReference>
<dbReference type="InterPro" id="IPR031356">
    <property type="entry name" value="Stealth_CR4"/>
</dbReference>
<dbReference type="Proteomes" id="UP001596548">
    <property type="component" value="Unassembled WGS sequence"/>
</dbReference>
<evidence type="ECO:0000256" key="2">
    <source>
        <dbReference type="ARBA" id="ARBA00022679"/>
    </source>
</evidence>
<comment type="similarity">
    <text evidence="1">Belongs to the stealth family.</text>
</comment>
<dbReference type="InterPro" id="IPR031358">
    <property type="entry name" value="Stealth_CR1"/>
</dbReference>
<dbReference type="InterPro" id="IPR031357">
    <property type="entry name" value="Stealth_CR3"/>
</dbReference>
<evidence type="ECO:0000259" key="7">
    <source>
        <dbReference type="Pfam" id="PF17103"/>
    </source>
</evidence>
<dbReference type="InterPro" id="IPR047141">
    <property type="entry name" value="Stealth"/>
</dbReference>
<feature type="domain" description="Stealth protein CR2 conserved region 2" evidence="4">
    <location>
        <begin position="237"/>
        <end position="343"/>
    </location>
</feature>
<keyword evidence="3" id="KW-0270">Exopolysaccharide synthesis</keyword>
<keyword evidence="2" id="KW-0808">Transferase</keyword>
<organism evidence="8 9">
    <name type="scientific">Paractinoplanes rhizophilus</name>
    <dbReference type="NCBI Taxonomy" id="1416877"/>
    <lineage>
        <taxon>Bacteria</taxon>
        <taxon>Bacillati</taxon>
        <taxon>Actinomycetota</taxon>
        <taxon>Actinomycetes</taxon>
        <taxon>Micromonosporales</taxon>
        <taxon>Micromonosporaceae</taxon>
        <taxon>Paractinoplanes</taxon>
    </lineage>
</organism>
<keyword evidence="9" id="KW-1185">Reference proteome</keyword>
<accession>A0ABW2HHI5</accession>
<comment type="caution">
    <text evidence="8">The sequence shown here is derived from an EMBL/GenBank/DDBJ whole genome shotgun (WGS) entry which is preliminary data.</text>
</comment>
<evidence type="ECO:0000259" key="6">
    <source>
        <dbReference type="Pfam" id="PF17102"/>
    </source>
</evidence>
<dbReference type="Pfam" id="PF17103">
    <property type="entry name" value="Stealth_CR4"/>
    <property type="match status" value="1"/>
</dbReference>
<dbReference type="PANTHER" id="PTHR24045:SF0">
    <property type="entry name" value="N-ACETYLGLUCOSAMINE-1-PHOSPHOTRANSFERASE SUBUNITS ALPHA_BETA"/>
    <property type="match status" value="1"/>
</dbReference>